<feature type="region of interest" description="Disordered" evidence="1">
    <location>
        <begin position="1"/>
        <end position="35"/>
    </location>
</feature>
<proteinExistence type="predicted"/>
<name>A0A1G4IM87_9SACH</name>
<feature type="compositionally biased region" description="Polar residues" evidence="1">
    <location>
        <begin position="732"/>
        <end position="747"/>
    </location>
</feature>
<dbReference type="Proteomes" id="UP000190274">
    <property type="component" value="Chromosome A"/>
</dbReference>
<dbReference type="PANTHER" id="PTHR19321">
    <property type="entry name" value="PROTEIN REGULATOR OF CYTOKINESIS 1 PRC1-RELATED"/>
    <property type="match status" value="1"/>
</dbReference>
<dbReference type="GO" id="GO:1990023">
    <property type="term" value="C:mitotic spindle midzone"/>
    <property type="evidence" value="ECO:0007669"/>
    <property type="project" value="TreeGrafter"/>
</dbReference>
<evidence type="ECO:0000313" key="3">
    <source>
        <dbReference type="Proteomes" id="UP000190274"/>
    </source>
</evidence>
<organism evidence="2 3">
    <name type="scientific">Lachancea dasiensis</name>
    <dbReference type="NCBI Taxonomy" id="1072105"/>
    <lineage>
        <taxon>Eukaryota</taxon>
        <taxon>Fungi</taxon>
        <taxon>Dikarya</taxon>
        <taxon>Ascomycota</taxon>
        <taxon>Saccharomycotina</taxon>
        <taxon>Saccharomycetes</taxon>
        <taxon>Saccharomycetales</taxon>
        <taxon>Saccharomycetaceae</taxon>
        <taxon>Lachancea</taxon>
    </lineage>
</organism>
<feature type="region of interest" description="Disordered" evidence="1">
    <location>
        <begin position="732"/>
        <end position="753"/>
    </location>
</feature>
<dbReference type="EMBL" id="LT598460">
    <property type="protein sequence ID" value="SCU77692.1"/>
    <property type="molecule type" value="Genomic_DNA"/>
</dbReference>
<feature type="region of interest" description="Disordered" evidence="1">
    <location>
        <begin position="644"/>
        <end position="693"/>
    </location>
</feature>
<dbReference type="STRING" id="1266660.A0A1G4IM87"/>
<dbReference type="PANTHER" id="PTHR19321:SF41">
    <property type="entry name" value="FASCETTO-RELATED"/>
    <property type="match status" value="1"/>
</dbReference>
<dbReference type="GO" id="GO:0005737">
    <property type="term" value="C:cytoplasm"/>
    <property type="evidence" value="ECO:0007669"/>
    <property type="project" value="TreeGrafter"/>
</dbReference>
<keyword evidence="3" id="KW-1185">Reference proteome</keyword>
<protein>
    <submittedName>
        <fullName evidence="2">LADA_0A01728g1_1</fullName>
    </submittedName>
</protein>
<dbReference type="Gene3D" id="1.20.58.1520">
    <property type="match status" value="1"/>
</dbReference>
<dbReference type="GO" id="GO:0051256">
    <property type="term" value="P:mitotic spindle midzone assembly"/>
    <property type="evidence" value="ECO:0007669"/>
    <property type="project" value="TreeGrafter"/>
</dbReference>
<reference evidence="2 3" key="1">
    <citation type="submission" date="2016-03" db="EMBL/GenBank/DDBJ databases">
        <authorList>
            <person name="Devillers H."/>
        </authorList>
    </citation>
    <scope>NUCLEOTIDE SEQUENCE [LARGE SCALE GENOMIC DNA]</scope>
    <source>
        <strain evidence="2">CBS 10888</strain>
    </source>
</reference>
<evidence type="ECO:0000313" key="2">
    <source>
        <dbReference type="EMBL" id="SCU77692.1"/>
    </source>
</evidence>
<dbReference type="Pfam" id="PF03999">
    <property type="entry name" value="MAP65_ASE1"/>
    <property type="match status" value="1"/>
</dbReference>
<dbReference type="InterPro" id="IPR007145">
    <property type="entry name" value="MAP65_Ase1_PRC1"/>
</dbReference>
<feature type="compositionally biased region" description="Low complexity" evidence="1">
    <location>
        <begin position="26"/>
        <end position="35"/>
    </location>
</feature>
<dbReference type="AlphaFoldDB" id="A0A1G4IM87"/>
<dbReference type="OrthoDB" id="642895at2759"/>
<gene>
    <name evidence="2" type="ORF">LADA_0A01728G</name>
</gene>
<evidence type="ECO:0000256" key="1">
    <source>
        <dbReference type="SAM" id="MobiDB-lite"/>
    </source>
</evidence>
<sequence length="917" mass="104379">MELGDLNQLQIPTSLQSHQPQPLQYTGSSHQSSSTAVSTSLRSPLTFNHLSSEATEFMRLTPVNIKNLTSPIRDVEKKSGFLTGDENPAYAAYKDNFNLISRKLEKLLDELTVIYREIGYSNTEICDKEKLIFNHISDSITGFFEHANQERDKISADNQVAQQVLQRILQVIQDPKGTVSIPDLYTRNVIVNSTEQNPHSPKKPSSLLTRRKIITRAKSYVLKTYEPKLNAFLDSAIKFQTLKSVTEDYEPSELDNRGVGQLMSVVPPLDTCKYFKKCLTNAFKDVDKTCEFIIENRKALLGTVNFNDVSDSMIDRLDSVIKMFEEELESRMKRLYSIGKGIISLLKVLSLNAETSLDAQTIKILKQLSVENSSEHLSSTQSVAFSSSTLEKLDQAHGELKTIEEARKQEKSKHVHSCTQLWDKLKIPKSYTTKFEESNKDLSMTSLQNYTDELSRLQAMKKKLIKNLIQDSWTKIKELWAAMHFANRDTAAFQEMFNTMTERSMTLEDDEKVLETCELEISDLEKKYALYKPLLKLINEFHSLQNDKLNLEKSSKDSSRLLLRNSHRILLEEEKTRKRITRHFPNVIQELIQKLTKFEEDAQRPFVVGGARLLDIVLQQEEEIISKYPRSRINSNFKTGSVAAASTRKKILPATRSPKKDKNSLRIQPKSHRKTIQRSPMRRPNNGGVPLSVDAERSDLKLSYNRYMRATRMSSPIREAVQYDPTTAFMRSSPSKIPTLTRSSTFPKDSMPFGSRLNSKVRIERPEGLTQISPNKLNSMALKGPRVVTENEPESASKFKVLSSTTTANNRDKENIFTPHSLKSPIRLVEKAFSNMSSPQKGAEESVYRITRSPEGKFLLNVEPHTAEGGNAEGEDTSIMADDENFVSWKRERLARMNSVEGNDDLPSSVNWDTDVF</sequence>
<dbReference type="GO" id="GO:0008017">
    <property type="term" value="F:microtubule binding"/>
    <property type="evidence" value="ECO:0007669"/>
    <property type="project" value="InterPro"/>
</dbReference>
<feature type="compositionally biased region" description="Polar residues" evidence="1">
    <location>
        <begin position="7"/>
        <end position="25"/>
    </location>
</feature>
<accession>A0A1G4IM87</accession>